<dbReference type="Gene3D" id="3.40.710.10">
    <property type="entry name" value="DD-peptidase/beta-lactamase superfamily"/>
    <property type="match status" value="1"/>
</dbReference>
<dbReference type="GO" id="GO:0008360">
    <property type="term" value="P:regulation of cell shape"/>
    <property type="evidence" value="ECO:0007669"/>
    <property type="project" value="UniProtKB-KW"/>
</dbReference>
<dbReference type="GO" id="GO:0071555">
    <property type="term" value="P:cell wall organization"/>
    <property type="evidence" value="ECO:0007669"/>
    <property type="project" value="UniProtKB-KW"/>
</dbReference>
<dbReference type="EC" id="3.4.16.4" evidence="5"/>
<dbReference type="Gene3D" id="1.10.10.1230">
    <property type="entry name" value="Penicillin-binding protein, N-terminal non-catalytic domain, head sub-domain"/>
    <property type="match status" value="1"/>
</dbReference>
<dbReference type="InterPro" id="IPR036138">
    <property type="entry name" value="PBP_dimer_sf"/>
</dbReference>
<dbReference type="GO" id="GO:0071972">
    <property type="term" value="F:peptidoglycan L,D-transpeptidase activity"/>
    <property type="evidence" value="ECO:0007669"/>
    <property type="project" value="TreeGrafter"/>
</dbReference>
<dbReference type="Proteomes" id="UP000481043">
    <property type="component" value="Unassembled WGS sequence"/>
</dbReference>
<accession>A0A6M0Q920</accession>
<evidence type="ECO:0000256" key="8">
    <source>
        <dbReference type="ARBA" id="ARBA00022960"/>
    </source>
</evidence>
<keyword evidence="12" id="KW-0961">Cell wall biogenesis/degradation</keyword>
<evidence type="ECO:0000256" key="4">
    <source>
        <dbReference type="ARBA" id="ARBA00007171"/>
    </source>
</evidence>
<comment type="subcellular location">
    <subcellularLocation>
        <location evidence="2">Cell membrane</location>
    </subcellularLocation>
    <subcellularLocation>
        <location evidence="1">Membrane</location>
        <topology evidence="1">Single-pass membrane protein</topology>
    </subcellularLocation>
</comment>
<dbReference type="AlphaFoldDB" id="A0A6M0Q920"/>
<dbReference type="Pfam" id="PF03717">
    <property type="entry name" value="PBP_dimer"/>
    <property type="match status" value="1"/>
</dbReference>
<evidence type="ECO:0000256" key="9">
    <source>
        <dbReference type="ARBA" id="ARBA00022984"/>
    </source>
</evidence>
<dbReference type="EMBL" id="JAAIWM010000005">
    <property type="protein sequence ID" value="NEY72861.1"/>
    <property type="molecule type" value="Genomic_DNA"/>
</dbReference>
<organism evidence="16 17">
    <name type="scientific">Bacillus mesophilus</name>
    <dbReference type="NCBI Taxonomy" id="1808955"/>
    <lineage>
        <taxon>Bacteria</taxon>
        <taxon>Bacillati</taxon>
        <taxon>Bacillota</taxon>
        <taxon>Bacilli</taxon>
        <taxon>Bacillales</taxon>
        <taxon>Bacillaceae</taxon>
        <taxon>Bacillus</taxon>
    </lineage>
</organism>
<evidence type="ECO:0000259" key="15">
    <source>
        <dbReference type="Pfam" id="PF03717"/>
    </source>
</evidence>
<dbReference type="GO" id="GO:0008658">
    <property type="term" value="F:penicillin binding"/>
    <property type="evidence" value="ECO:0007669"/>
    <property type="project" value="InterPro"/>
</dbReference>
<dbReference type="Pfam" id="PF00905">
    <property type="entry name" value="Transpeptidase"/>
    <property type="match status" value="1"/>
</dbReference>
<evidence type="ECO:0000256" key="3">
    <source>
        <dbReference type="ARBA" id="ARBA00004752"/>
    </source>
</evidence>
<protein>
    <recommendedName>
        <fullName evidence="5">serine-type D-Ala-D-Ala carboxypeptidase</fullName>
        <ecNumber evidence="5">3.4.16.4</ecNumber>
    </recommendedName>
</protein>
<keyword evidence="9" id="KW-0573">Peptidoglycan synthesis</keyword>
<evidence type="ECO:0000256" key="12">
    <source>
        <dbReference type="ARBA" id="ARBA00023316"/>
    </source>
</evidence>
<dbReference type="InterPro" id="IPR050515">
    <property type="entry name" value="Beta-lactam/transpept"/>
</dbReference>
<evidence type="ECO:0000256" key="5">
    <source>
        <dbReference type="ARBA" id="ARBA00012448"/>
    </source>
</evidence>
<keyword evidence="6" id="KW-1003">Cell membrane</keyword>
<keyword evidence="7" id="KW-0812">Transmembrane</keyword>
<dbReference type="GO" id="GO:0009252">
    <property type="term" value="P:peptidoglycan biosynthetic process"/>
    <property type="evidence" value="ECO:0007669"/>
    <property type="project" value="UniProtKB-UniPathway"/>
</dbReference>
<dbReference type="Gene3D" id="3.90.1310.10">
    <property type="entry name" value="Penicillin-binding protein 2a (Domain 2)"/>
    <property type="match status" value="1"/>
</dbReference>
<dbReference type="PANTHER" id="PTHR30627">
    <property type="entry name" value="PEPTIDOGLYCAN D,D-TRANSPEPTIDASE"/>
    <property type="match status" value="1"/>
</dbReference>
<keyword evidence="10" id="KW-1133">Transmembrane helix</keyword>
<sequence>MNKKKKTHVPFRLNFLFFVVFLLFAALIMRLGVVQIVYGEDYQKEVNRTENMQVSVSVPRGVIYDREHRVIVDNMAKNAITYTKPKGTKPEEMLELARTLAELIQQDKKRYDKITERDFKDYWILTRPDLADAKLSAEEKKEKKAYDILLDKISEEDLQAIKASDQELEVVSFFREMVAGASLTPKILKKGITNEELAVISEQLASLPNIDITTDWDRDPHITILDSVLGDITSADEGLPADKLDYYLARGYSRDDRVGKSQLEEQYEDVLSGQKKTISNVTDKAGNVLETKVVHDGTSGNDLILSIDFELQAEVEKILEEELLTAKNSGGATFLDRAYVVMLNPMTGEVLSLAGKTLKKDKDKFVRENGQYVVDDHALGTFTSAYTMGSAVKGATVLTGFQKGLIRPGEHIYDRTMYFKGPVKKSSYSTLGSLEDRNALKKSSNVYMFNIALRLMGVSYSPYMSLPLRPAALDEFRSYFHQFGLGVKTGIDLPSESTGYMGTLSNPGLMLDFAIGQFDTYTPLQLAQYVSTIANGGYRLQPQLVREIRQPTNDDTLGAIAKSFEPVVLNKIDMSDEHLARVQEGFRRVMQESGGTATSFFGSAPYNSFNPAGKTGTAQSFIFERKNGKVITHSTYNLTLVGYAPFDKPEVAFSIVVPYLDKDTNPVNKKIGQRILAKYYELKSKNGPAVADPNVIIENDPNLEGETTE</sequence>
<comment type="caution">
    <text evidence="16">The sequence shown here is derived from an EMBL/GenBank/DDBJ whole genome shotgun (WGS) entry which is preliminary data.</text>
</comment>
<keyword evidence="11" id="KW-0472">Membrane</keyword>
<proteinExistence type="inferred from homology"/>
<gene>
    <name evidence="16" type="ORF">G4D63_14075</name>
</gene>
<comment type="catalytic activity">
    <reaction evidence="13">
        <text>Preferential cleavage: (Ac)2-L-Lys-D-Ala-|-D-Ala. Also transpeptidation of peptidyl-alanyl moieties that are N-acyl substituents of D-alanine.</text>
        <dbReference type="EC" id="3.4.16.4"/>
    </reaction>
</comment>
<evidence type="ECO:0000256" key="10">
    <source>
        <dbReference type="ARBA" id="ARBA00022989"/>
    </source>
</evidence>
<dbReference type="InterPro" id="IPR005311">
    <property type="entry name" value="PBP_dimer"/>
</dbReference>
<evidence type="ECO:0000259" key="14">
    <source>
        <dbReference type="Pfam" id="PF00905"/>
    </source>
</evidence>
<keyword evidence="17" id="KW-1185">Reference proteome</keyword>
<evidence type="ECO:0000256" key="7">
    <source>
        <dbReference type="ARBA" id="ARBA00022692"/>
    </source>
</evidence>
<evidence type="ECO:0000256" key="2">
    <source>
        <dbReference type="ARBA" id="ARBA00004236"/>
    </source>
</evidence>
<dbReference type="GO" id="GO:0009002">
    <property type="term" value="F:serine-type D-Ala-D-Ala carboxypeptidase activity"/>
    <property type="evidence" value="ECO:0007669"/>
    <property type="project" value="UniProtKB-EC"/>
</dbReference>
<evidence type="ECO:0000313" key="16">
    <source>
        <dbReference type="EMBL" id="NEY72861.1"/>
    </source>
</evidence>
<evidence type="ECO:0000256" key="13">
    <source>
        <dbReference type="ARBA" id="ARBA00034000"/>
    </source>
</evidence>
<keyword evidence="8" id="KW-0133">Cell shape</keyword>
<comment type="similarity">
    <text evidence="4">Belongs to the transpeptidase family.</text>
</comment>
<dbReference type="GO" id="GO:0005886">
    <property type="term" value="C:plasma membrane"/>
    <property type="evidence" value="ECO:0007669"/>
    <property type="project" value="UniProtKB-SubCell"/>
</dbReference>
<reference evidence="16 17" key="1">
    <citation type="submission" date="2020-02" db="EMBL/GenBank/DDBJ databases">
        <title>Bacillus aquiflavi sp. nov., isolated from yellow water of strong flavor Chinese baijiu in Yibin region of China.</title>
        <authorList>
            <person name="Xie J."/>
        </authorList>
    </citation>
    <scope>NUCLEOTIDE SEQUENCE [LARGE SCALE GENOMIC DNA]</scope>
    <source>
        <strain evidence="16 17">SA4</strain>
    </source>
</reference>
<dbReference type="PANTHER" id="PTHR30627:SF2">
    <property type="entry name" value="PEPTIDOGLYCAN D,D-TRANSPEPTIDASE MRDA"/>
    <property type="match status" value="1"/>
</dbReference>
<feature type="domain" description="Penicillin-binding protein transpeptidase" evidence="14">
    <location>
        <begin position="339"/>
        <end position="676"/>
    </location>
</feature>
<dbReference type="SUPFAM" id="SSF56601">
    <property type="entry name" value="beta-lactamase/transpeptidase-like"/>
    <property type="match status" value="1"/>
</dbReference>
<dbReference type="UniPathway" id="UPA00219"/>
<evidence type="ECO:0000256" key="6">
    <source>
        <dbReference type="ARBA" id="ARBA00022475"/>
    </source>
</evidence>
<evidence type="ECO:0000256" key="1">
    <source>
        <dbReference type="ARBA" id="ARBA00004167"/>
    </source>
</evidence>
<evidence type="ECO:0000256" key="11">
    <source>
        <dbReference type="ARBA" id="ARBA00023136"/>
    </source>
</evidence>
<comment type="pathway">
    <text evidence="3">Cell wall biogenesis; peptidoglycan biosynthesis.</text>
</comment>
<evidence type="ECO:0000313" key="17">
    <source>
        <dbReference type="Proteomes" id="UP000481043"/>
    </source>
</evidence>
<dbReference type="SUPFAM" id="SSF56519">
    <property type="entry name" value="Penicillin binding protein dimerisation domain"/>
    <property type="match status" value="1"/>
</dbReference>
<dbReference type="InterPro" id="IPR012338">
    <property type="entry name" value="Beta-lactam/transpept-like"/>
</dbReference>
<feature type="domain" description="Penicillin-binding protein dimerisation" evidence="15">
    <location>
        <begin position="57"/>
        <end position="292"/>
    </location>
</feature>
<dbReference type="InterPro" id="IPR001460">
    <property type="entry name" value="PCN-bd_Tpept"/>
</dbReference>
<dbReference type="RefSeq" id="WP_163180342.1">
    <property type="nucleotide sequence ID" value="NZ_JAAIWM010000005.1"/>
</dbReference>
<name>A0A6M0Q920_9BACI</name>